<name>A0A6G9YBG9_9NOCA</name>
<sequence>MTGNGHPFARAEQNARTWLDAIMQCLDTGDYHYAHRVLRAWLHLVRDRLTVDSAAHLGAQLPELLRGMYYEGWRPSDLPIRYDATEFTQHYATEAMISLSDVEHAVTCVSTALRNRFAPGTLEHALGQLPPALRELLLPAEPAPPRPAADHTITDRLECLERSVASLSDTLDRIDQRLAATTSEQTGKYETVY</sequence>
<dbReference type="EMBL" id="CP046172">
    <property type="protein sequence ID" value="QIS10571.1"/>
    <property type="molecule type" value="Genomic_DNA"/>
</dbReference>
<proteinExistence type="predicted"/>
<dbReference type="Proteomes" id="UP000503540">
    <property type="component" value="Chromosome"/>
</dbReference>
<evidence type="ECO:0000313" key="2">
    <source>
        <dbReference type="Proteomes" id="UP000503540"/>
    </source>
</evidence>
<dbReference type="KEGG" id="nah:F5544_13410"/>
<organism evidence="1 2">
    <name type="scientific">Nocardia arthritidis</name>
    <dbReference type="NCBI Taxonomy" id="228602"/>
    <lineage>
        <taxon>Bacteria</taxon>
        <taxon>Bacillati</taxon>
        <taxon>Actinomycetota</taxon>
        <taxon>Actinomycetes</taxon>
        <taxon>Mycobacteriales</taxon>
        <taxon>Nocardiaceae</taxon>
        <taxon>Nocardia</taxon>
    </lineage>
</organism>
<dbReference type="InterPro" id="IPR018727">
    <property type="entry name" value="DUF2267"/>
</dbReference>
<dbReference type="Pfam" id="PF10025">
    <property type="entry name" value="DUF2267"/>
    <property type="match status" value="1"/>
</dbReference>
<dbReference type="AlphaFoldDB" id="A0A6G9YBG9"/>
<reference evidence="1 2" key="1">
    <citation type="journal article" date="2019" name="ACS Chem. Biol.">
        <title>Identification and Mobilization of a Cryptic Antibiotic Biosynthesis Gene Locus from a Human-Pathogenic Nocardia Isolate.</title>
        <authorList>
            <person name="Herisse M."/>
            <person name="Ishida K."/>
            <person name="Porter J.L."/>
            <person name="Howden B."/>
            <person name="Hertweck C."/>
            <person name="Stinear T.P."/>
            <person name="Pidot S.J."/>
        </authorList>
    </citation>
    <scope>NUCLEOTIDE SEQUENCE [LARGE SCALE GENOMIC DNA]</scope>
    <source>
        <strain evidence="1 2">AUSMDU00012717</strain>
    </source>
</reference>
<accession>A0A6G9YBG9</accession>
<protein>
    <submittedName>
        <fullName evidence="1">DUF2267 domain-containing protein</fullName>
    </submittedName>
</protein>
<dbReference type="InterPro" id="IPR038282">
    <property type="entry name" value="DUF2267_sf"/>
</dbReference>
<keyword evidence="2" id="KW-1185">Reference proteome</keyword>
<dbReference type="RefSeq" id="WP_167473526.1">
    <property type="nucleotide sequence ID" value="NZ_CP046172.1"/>
</dbReference>
<evidence type="ECO:0000313" key="1">
    <source>
        <dbReference type="EMBL" id="QIS10571.1"/>
    </source>
</evidence>
<gene>
    <name evidence="1" type="ORF">F5544_13410</name>
</gene>
<dbReference type="Gene3D" id="1.10.490.110">
    <property type="entry name" value="Uncharacterized conserved protein DUF2267"/>
    <property type="match status" value="1"/>
</dbReference>